<dbReference type="EMBL" id="LSMT01000294">
    <property type="protein sequence ID" value="PFX21011.1"/>
    <property type="molecule type" value="Genomic_DNA"/>
</dbReference>
<protein>
    <recommendedName>
        <fullName evidence="8">Tumor necrosis factor receptor superfamily member 16</fullName>
    </recommendedName>
</protein>
<evidence type="ECO:0000259" key="5">
    <source>
        <dbReference type="PROSITE" id="PS50835"/>
    </source>
</evidence>
<evidence type="ECO:0000313" key="6">
    <source>
        <dbReference type="EMBL" id="PFX21011.1"/>
    </source>
</evidence>
<organism evidence="6 7">
    <name type="scientific">Stylophora pistillata</name>
    <name type="common">Smooth cauliflower coral</name>
    <dbReference type="NCBI Taxonomy" id="50429"/>
    <lineage>
        <taxon>Eukaryota</taxon>
        <taxon>Metazoa</taxon>
        <taxon>Cnidaria</taxon>
        <taxon>Anthozoa</taxon>
        <taxon>Hexacorallia</taxon>
        <taxon>Scleractinia</taxon>
        <taxon>Astrocoeniina</taxon>
        <taxon>Pocilloporidae</taxon>
        <taxon>Stylophora</taxon>
    </lineage>
</organism>
<dbReference type="SUPFAM" id="SSF48726">
    <property type="entry name" value="Immunoglobulin"/>
    <property type="match status" value="1"/>
</dbReference>
<evidence type="ECO:0000256" key="2">
    <source>
        <dbReference type="SAM" id="MobiDB-lite"/>
    </source>
</evidence>
<dbReference type="GO" id="GO:0005886">
    <property type="term" value="C:plasma membrane"/>
    <property type="evidence" value="ECO:0007669"/>
    <property type="project" value="TreeGrafter"/>
</dbReference>
<keyword evidence="3" id="KW-0812">Transmembrane</keyword>
<dbReference type="Gene3D" id="2.60.40.10">
    <property type="entry name" value="Immunoglobulins"/>
    <property type="match status" value="1"/>
</dbReference>
<dbReference type="CDD" id="cd00185">
    <property type="entry name" value="TNFRSF"/>
    <property type="match status" value="1"/>
</dbReference>
<evidence type="ECO:0000256" key="3">
    <source>
        <dbReference type="SAM" id="Phobius"/>
    </source>
</evidence>
<dbReference type="PANTHER" id="PTHR46605">
    <property type="entry name" value="TUMOR NECROSIS FACTOR RECEPTOR"/>
    <property type="match status" value="1"/>
</dbReference>
<dbReference type="InterPro" id="IPR013783">
    <property type="entry name" value="Ig-like_fold"/>
</dbReference>
<dbReference type="SMART" id="SM00409">
    <property type="entry name" value="IG"/>
    <property type="match status" value="1"/>
</dbReference>
<gene>
    <name evidence="6" type="ORF">AWC38_SpisGene14488</name>
</gene>
<dbReference type="Pfam" id="PF00020">
    <property type="entry name" value="TNFR_c6"/>
    <property type="match status" value="1"/>
</dbReference>
<feature type="domain" description="TNFR-Cys" evidence="4">
    <location>
        <begin position="79"/>
        <end position="118"/>
    </location>
</feature>
<dbReference type="CDD" id="cd00096">
    <property type="entry name" value="Ig"/>
    <property type="match status" value="1"/>
</dbReference>
<dbReference type="Proteomes" id="UP000225706">
    <property type="component" value="Unassembled WGS sequence"/>
</dbReference>
<dbReference type="InterPro" id="IPR036179">
    <property type="entry name" value="Ig-like_dom_sf"/>
</dbReference>
<comment type="caution">
    <text evidence="6">The sequence shown here is derived from an EMBL/GenBank/DDBJ whole genome shotgun (WGS) entry which is preliminary data.</text>
</comment>
<evidence type="ECO:0000256" key="1">
    <source>
        <dbReference type="PROSITE-ProRule" id="PRU00206"/>
    </source>
</evidence>
<dbReference type="Gene3D" id="1.10.533.10">
    <property type="entry name" value="Death Domain, Fas"/>
    <property type="match status" value="1"/>
</dbReference>
<dbReference type="InterPro" id="IPR003598">
    <property type="entry name" value="Ig_sub2"/>
</dbReference>
<feature type="region of interest" description="Disordered" evidence="2">
    <location>
        <begin position="260"/>
        <end position="320"/>
    </location>
</feature>
<feature type="disulfide bond" evidence="1">
    <location>
        <begin position="97"/>
        <end position="110"/>
    </location>
</feature>
<comment type="caution">
    <text evidence="1">Lacks conserved residue(s) required for the propagation of feature annotation.</text>
</comment>
<dbReference type="GO" id="GO:0005035">
    <property type="term" value="F:death receptor activity"/>
    <property type="evidence" value="ECO:0007669"/>
    <property type="project" value="TreeGrafter"/>
</dbReference>
<keyword evidence="1" id="KW-1015">Disulfide bond</keyword>
<dbReference type="PANTHER" id="PTHR46605:SF2">
    <property type="entry name" value="TNFR-CYS DOMAIN-CONTAINING PROTEIN"/>
    <property type="match status" value="1"/>
</dbReference>
<dbReference type="PROSITE" id="PS50835">
    <property type="entry name" value="IG_LIKE"/>
    <property type="match status" value="1"/>
</dbReference>
<dbReference type="OrthoDB" id="9864383at2759"/>
<dbReference type="InterPro" id="IPR007110">
    <property type="entry name" value="Ig-like_dom"/>
</dbReference>
<evidence type="ECO:0008006" key="8">
    <source>
        <dbReference type="Google" id="ProtNLM"/>
    </source>
</evidence>
<keyword evidence="3" id="KW-1133">Transmembrane helix</keyword>
<dbReference type="GO" id="GO:0015026">
    <property type="term" value="F:coreceptor activity"/>
    <property type="evidence" value="ECO:0007669"/>
    <property type="project" value="TreeGrafter"/>
</dbReference>
<dbReference type="SMART" id="SM00408">
    <property type="entry name" value="IGc2"/>
    <property type="match status" value="1"/>
</dbReference>
<dbReference type="PROSITE" id="PS50050">
    <property type="entry name" value="TNFR_NGFR_2"/>
    <property type="match status" value="1"/>
</dbReference>
<feature type="region of interest" description="Disordered" evidence="2">
    <location>
        <begin position="369"/>
        <end position="388"/>
    </location>
</feature>
<feature type="repeat" description="TNFR-Cys" evidence="1">
    <location>
        <begin position="79"/>
        <end position="118"/>
    </location>
</feature>
<feature type="region of interest" description="Disordered" evidence="2">
    <location>
        <begin position="337"/>
        <end position="363"/>
    </location>
</feature>
<evidence type="ECO:0000259" key="4">
    <source>
        <dbReference type="PROSITE" id="PS50050"/>
    </source>
</evidence>
<feature type="transmembrane region" description="Helical" evidence="3">
    <location>
        <begin position="207"/>
        <end position="227"/>
    </location>
</feature>
<dbReference type="InterPro" id="IPR011029">
    <property type="entry name" value="DEATH-like_dom_sf"/>
</dbReference>
<feature type="disulfide bond" evidence="1">
    <location>
        <begin position="100"/>
        <end position="118"/>
    </location>
</feature>
<name>A0A2B4RTS9_STYPI</name>
<dbReference type="Gene3D" id="2.10.50.10">
    <property type="entry name" value="Tumor Necrosis Factor Receptor, subunit A, domain 2"/>
    <property type="match status" value="2"/>
</dbReference>
<evidence type="ECO:0000313" key="7">
    <source>
        <dbReference type="Proteomes" id="UP000225706"/>
    </source>
</evidence>
<sequence length="598" mass="66460">MQEISGPYYRPEVLTVRTERSEEVQHVFCKICPDGYYTIVNSTGSFVRCLSCDTCPPGQGLDPLCGGQITTEQQISCVDCLSGTFSAEHDSSPCENCQQCAPHQIASSNCTKSSDRICSKTCAKGYFFVDTSHSCEKCSYCCFDNKDEPQQECTKQGFNVTGQYCRIRLDKSCAPHLTTGTTLGSAHPVTGGIVSGASTKSRTRNTILSVLSGIVLIALFAGALIWWKKSRRQTSMVENGNTVMHAVENGSFSSYVPPQLNVSEQEEESPCLTHDVVGPLPLDSMDSASESVLESTENDCNKTKGQDKNGAGSTRPRRSSLVEIKRKFSRDHSYQALLGQDPEEPQGGGSARPRRPSLADIKRRFSKERNFEPLLSGEDPEADEDTKNKKLMSTVAAESLEVQLEPDYQEQKESARAEFKCNISRETKARYQWFKDASMMHGQRNSSLVFNPVKVMDYGNYKCQVKYGDGYSNCVESFPAELDVAPRDGMVYKCLRDIDVNIQERVGNLLTQKKPGLPETWKQLAYKYKMEKDVIGSLESSQEPAGKVVVDFLARTNPNLTVYEFCKYLKMPDIRRFDIVEELLGCLTTPVSSGNVHV</sequence>
<dbReference type="PROSITE" id="PS00652">
    <property type="entry name" value="TNFR_NGFR_1"/>
    <property type="match status" value="1"/>
</dbReference>
<dbReference type="InterPro" id="IPR001368">
    <property type="entry name" value="TNFR/NGFR_Cys_rich_reg"/>
</dbReference>
<dbReference type="GO" id="GO:0007266">
    <property type="term" value="P:Rho protein signal transduction"/>
    <property type="evidence" value="ECO:0007669"/>
    <property type="project" value="TreeGrafter"/>
</dbReference>
<dbReference type="GO" id="GO:0009986">
    <property type="term" value="C:cell surface"/>
    <property type="evidence" value="ECO:0007669"/>
    <property type="project" value="TreeGrafter"/>
</dbReference>
<accession>A0A2B4RTS9</accession>
<feature type="domain" description="Ig-like" evidence="5">
    <location>
        <begin position="380"/>
        <end position="483"/>
    </location>
</feature>
<keyword evidence="3" id="KW-0472">Membrane</keyword>
<dbReference type="AlphaFoldDB" id="A0A2B4RTS9"/>
<dbReference type="InterPro" id="IPR003599">
    <property type="entry name" value="Ig_sub"/>
</dbReference>
<dbReference type="SMART" id="SM00208">
    <property type="entry name" value="TNFR"/>
    <property type="match status" value="2"/>
</dbReference>
<dbReference type="Pfam" id="PF13927">
    <property type="entry name" value="Ig_3"/>
    <property type="match status" value="1"/>
</dbReference>
<proteinExistence type="predicted"/>
<keyword evidence="7" id="KW-1185">Reference proteome</keyword>
<reference evidence="7" key="1">
    <citation type="journal article" date="2017" name="bioRxiv">
        <title>Comparative analysis of the genomes of Stylophora pistillata and Acropora digitifera provides evidence for extensive differences between species of corals.</title>
        <authorList>
            <person name="Voolstra C.R."/>
            <person name="Li Y."/>
            <person name="Liew Y.J."/>
            <person name="Baumgarten S."/>
            <person name="Zoccola D."/>
            <person name="Flot J.-F."/>
            <person name="Tambutte S."/>
            <person name="Allemand D."/>
            <person name="Aranda M."/>
        </authorList>
    </citation>
    <scope>NUCLEOTIDE SEQUENCE [LARGE SCALE GENOMIC DNA]</scope>
</reference>
<dbReference type="InterPro" id="IPR052302">
    <property type="entry name" value="Neurotrophin_rcpt-DD"/>
</dbReference>
<dbReference type="GO" id="GO:0048406">
    <property type="term" value="F:nerve growth factor binding"/>
    <property type="evidence" value="ECO:0007669"/>
    <property type="project" value="TreeGrafter"/>
</dbReference>
<feature type="compositionally biased region" description="Polar residues" evidence="2">
    <location>
        <begin position="286"/>
        <end position="295"/>
    </location>
</feature>